<feature type="domain" description="C2H2-type" evidence="6">
    <location>
        <begin position="34"/>
        <end position="64"/>
    </location>
</feature>
<sequence length="134" mass="14878">MRPRPFKCSECGKSFLNRQTLETHSMIHTGSKPFFCPLASCPYRANQLSALYTHIRRKHKEDTPEELVKVAKAFLTKTSGTATSFGTAAKIGEIPVHSSCVPLTDPVDVIGRGSMLQPFVDSSNTVRFRSDNFD</sequence>
<dbReference type="InterPro" id="IPR036236">
    <property type="entry name" value="Znf_C2H2_sf"/>
</dbReference>
<dbReference type="PANTHER" id="PTHR14003:SF19">
    <property type="entry name" value="YY2 TRANSCRIPTION FACTOR"/>
    <property type="match status" value="1"/>
</dbReference>
<dbReference type="GO" id="GO:0000978">
    <property type="term" value="F:RNA polymerase II cis-regulatory region sequence-specific DNA binding"/>
    <property type="evidence" value="ECO:0007669"/>
    <property type="project" value="TreeGrafter"/>
</dbReference>
<dbReference type="GO" id="GO:0008270">
    <property type="term" value="F:zinc ion binding"/>
    <property type="evidence" value="ECO:0007669"/>
    <property type="project" value="UniProtKB-KW"/>
</dbReference>
<dbReference type="FunFam" id="3.30.160.60:FF:001857">
    <property type="entry name" value="Uncharacterized protein"/>
    <property type="match status" value="1"/>
</dbReference>
<organism evidence="7 8">
    <name type="scientific">Carpediemonas membranifera</name>
    <dbReference type="NCBI Taxonomy" id="201153"/>
    <lineage>
        <taxon>Eukaryota</taxon>
        <taxon>Metamonada</taxon>
        <taxon>Carpediemonas-like organisms</taxon>
        <taxon>Carpediemonas</taxon>
    </lineage>
</organism>
<evidence type="ECO:0000256" key="2">
    <source>
        <dbReference type="ARBA" id="ARBA00022737"/>
    </source>
</evidence>
<dbReference type="SMART" id="SM00355">
    <property type="entry name" value="ZnF_C2H2"/>
    <property type="match status" value="2"/>
</dbReference>
<dbReference type="PROSITE" id="PS50157">
    <property type="entry name" value="ZINC_FINGER_C2H2_2"/>
    <property type="match status" value="2"/>
</dbReference>
<dbReference type="SUPFAM" id="SSF57667">
    <property type="entry name" value="beta-beta-alpha zinc fingers"/>
    <property type="match status" value="1"/>
</dbReference>
<dbReference type="AlphaFoldDB" id="A0A8J6B107"/>
<dbReference type="Pfam" id="PF13894">
    <property type="entry name" value="zf-C2H2_4"/>
    <property type="match status" value="1"/>
</dbReference>
<reference evidence="7" key="1">
    <citation type="submission" date="2021-05" db="EMBL/GenBank/DDBJ databases">
        <title>A free-living protist that lacks canonical eukaryotic 1 DNA replication and segregation systems.</title>
        <authorList>
            <person name="Salas-Leiva D.E."/>
            <person name="Tromer E.C."/>
            <person name="Curtis B.A."/>
            <person name="Jerlstrom-Hultqvist J."/>
            <person name="Kolisko M."/>
            <person name="Yi Z."/>
            <person name="Salas-Leiva J.S."/>
            <person name="Gallot-Lavallee L."/>
            <person name="Kops G.J.P.L."/>
            <person name="Archibald J.M."/>
            <person name="Simpson A.G.B."/>
            <person name="Roger A.J."/>
        </authorList>
    </citation>
    <scope>NUCLEOTIDE SEQUENCE</scope>
    <source>
        <strain evidence="7">BICM</strain>
    </source>
</reference>
<dbReference type="PANTHER" id="PTHR14003">
    <property type="entry name" value="TRANSCRIPTIONAL REPRESSOR PROTEIN YY"/>
    <property type="match status" value="1"/>
</dbReference>
<dbReference type="OrthoDB" id="654211at2759"/>
<keyword evidence="2" id="KW-0677">Repeat</keyword>
<keyword evidence="1" id="KW-0479">Metal-binding</keyword>
<evidence type="ECO:0000256" key="1">
    <source>
        <dbReference type="ARBA" id="ARBA00022723"/>
    </source>
</evidence>
<evidence type="ECO:0000313" key="8">
    <source>
        <dbReference type="Proteomes" id="UP000717585"/>
    </source>
</evidence>
<feature type="domain" description="C2H2-type" evidence="6">
    <location>
        <begin position="6"/>
        <end position="33"/>
    </location>
</feature>
<evidence type="ECO:0000259" key="6">
    <source>
        <dbReference type="PROSITE" id="PS50157"/>
    </source>
</evidence>
<keyword evidence="8" id="KW-1185">Reference proteome</keyword>
<proteinExistence type="predicted"/>
<dbReference type="GO" id="GO:0005667">
    <property type="term" value="C:transcription regulator complex"/>
    <property type="evidence" value="ECO:0007669"/>
    <property type="project" value="TreeGrafter"/>
</dbReference>
<evidence type="ECO:0000313" key="7">
    <source>
        <dbReference type="EMBL" id="KAG9393303.1"/>
    </source>
</evidence>
<comment type="caution">
    <text evidence="7">The sequence shown here is derived from an EMBL/GenBank/DDBJ whole genome shotgun (WGS) entry which is preliminary data.</text>
</comment>
<name>A0A8J6B107_9EUKA</name>
<dbReference type="InterPro" id="IPR013087">
    <property type="entry name" value="Znf_C2H2_type"/>
</dbReference>
<dbReference type="Gene3D" id="3.30.160.60">
    <property type="entry name" value="Classic Zinc Finger"/>
    <property type="match status" value="2"/>
</dbReference>
<evidence type="ECO:0000256" key="4">
    <source>
        <dbReference type="ARBA" id="ARBA00022833"/>
    </source>
</evidence>
<evidence type="ECO:0000256" key="5">
    <source>
        <dbReference type="PROSITE-ProRule" id="PRU00042"/>
    </source>
</evidence>
<evidence type="ECO:0000256" key="3">
    <source>
        <dbReference type="ARBA" id="ARBA00022771"/>
    </source>
</evidence>
<accession>A0A8J6B107</accession>
<keyword evidence="4" id="KW-0862">Zinc</keyword>
<dbReference type="GO" id="GO:0031519">
    <property type="term" value="C:PcG protein complex"/>
    <property type="evidence" value="ECO:0007669"/>
    <property type="project" value="TreeGrafter"/>
</dbReference>
<dbReference type="GO" id="GO:0000785">
    <property type="term" value="C:chromatin"/>
    <property type="evidence" value="ECO:0007669"/>
    <property type="project" value="TreeGrafter"/>
</dbReference>
<dbReference type="GO" id="GO:0000981">
    <property type="term" value="F:DNA-binding transcription factor activity, RNA polymerase II-specific"/>
    <property type="evidence" value="ECO:0007669"/>
    <property type="project" value="TreeGrafter"/>
</dbReference>
<dbReference type="EMBL" id="JAHDYR010000025">
    <property type="protein sequence ID" value="KAG9393303.1"/>
    <property type="molecule type" value="Genomic_DNA"/>
</dbReference>
<dbReference type="Proteomes" id="UP000717585">
    <property type="component" value="Unassembled WGS sequence"/>
</dbReference>
<keyword evidence="3 5" id="KW-0863">Zinc-finger</keyword>
<protein>
    <submittedName>
        <fullName evidence="7">Zinc finger C2H2 type</fullName>
    </submittedName>
</protein>
<gene>
    <name evidence="7" type="ORF">J8273_3437</name>
</gene>
<dbReference type="PROSITE" id="PS00028">
    <property type="entry name" value="ZINC_FINGER_C2H2_1"/>
    <property type="match status" value="1"/>
</dbReference>